<organism evidence="1 2">
    <name type="scientific">Defluviicoccus vanus</name>
    <dbReference type="NCBI Taxonomy" id="111831"/>
    <lineage>
        <taxon>Bacteria</taxon>
        <taxon>Pseudomonadati</taxon>
        <taxon>Pseudomonadota</taxon>
        <taxon>Alphaproteobacteria</taxon>
        <taxon>Rhodospirillales</taxon>
        <taxon>Rhodospirillaceae</taxon>
        <taxon>Defluviicoccus</taxon>
    </lineage>
</organism>
<dbReference type="RefSeq" id="WP_190262615.1">
    <property type="nucleotide sequence ID" value="NZ_CP053923.1"/>
</dbReference>
<name>A0A7H1N065_9PROT</name>
<evidence type="ECO:0008006" key="3">
    <source>
        <dbReference type="Google" id="ProtNLM"/>
    </source>
</evidence>
<proteinExistence type="predicted"/>
<keyword evidence="2" id="KW-1185">Reference proteome</keyword>
<dbReference type="KEGG" id="dvn:HQ394_06720"/>
<gene>
    <name evidence="1" type="ORF">HQ394_06720</name>
</gene>
<dbReference type="EMBL" id="CP053923">
    <property type="protein sequence ID" value="QNT69101.1"/>
    <property type="molecule type" value="Genomic_DNA"/>
</dbReference>
<evidence type="ECO:0000313" key="2">
    <source>
        <dbReference type="Proteomes" id="UP000516369"/>
    </source>
</evidence>
<protein>
    <recommendedName>
        <fullName evidence="3">Type II toxin-antitoxin system RelE/ParE family toxin</fullName>
    </recommendedName>
</protein>
<dbReference type="InterPro" id="IPR035093">
    <property type="entry name" value="RelE/ParE_toxin_dom_sf"/>
</dbReference>
<dbReference type="Proteomes" id="UP000516369">
    <property type="component" value="Chromosome"/>
</dbReference>
<evidence type="ECO:0000313" key="1">
    <source>
        <dbReference type="EMBL" id="QNT69101.1"/>
    </source>
</evidence>
<dbReference type="AlphaFoldDB" id="A0A7H1N065"/>
<dbReference type="Gene3D" id="3.30.2310.20">
    <property type="entry name" value="RelE-like"/>
    <property type="match status" value="1"/>
</dbReference>
<reference evidence="1 2" key="1">
    <citation type="submission" date="2020-05" db="EMBL/GenBank/DDBJ databases">
        <title>Complete closed genome sequence of Defluviicoccus vanus.</title>
        <authorList>
            <person name="Bessarab I."/>
            <person name="Arumugam K."/>
            <person name="Maszenan A.M."/>
            <person name="Seviour R.J."/>
            <person name="Williams R.B."/>
        </authorList>
    </citation>
    <scope>NUCLEOTIDE SEQUENCE [LARGE SCALE GENOMIC DNA]</scope>
    <source>
        <strain evidence="1 2">Ben 114</strain>
    </source>
</reference>
<accession>A0A7H1N065</accession>
<sequence length="104" mass="11821">MRRVRVLEQAAEEAIEAAAWYEQQRARLGVEFAHAIEAAIDLLEDEIVPLTNMPGAAGARGAKRLVLKRFPYDIVVREFSEEIVVVAVAHHSRRPGYWRERLLA</sequence>